<reference evidence="3" key="1">
    <citation type="submission" date="2016-04" db="EMBL/GenBank/DDBJ databases">
        <authorList>
            <person name="Evans L.H."/>
            <person name="Alamgir A."/>
            <person name="Owens N."/>
            <person name="Weber N.D."/>
            <person name="Virtaneva K."/>
            <person name="Barbian K."/>
            <person name="Babar A."/>
            <person name="Rosenke K."/>
        </authorList>
    </citation>
    <scope>NUCLEOTIDE SEQUENCE [LARGE SCALE GENOMIC DNA]</scope>
    <source>
        <strain evidence="3">CBS 101.48</strain>
    </source>
</reference>
<evidence type="ECO:0000256" key="1">
    <source>
        <dbReference type="SAM" id="MobiDB-lite"/>
    </source>
</evidence>
<feature type="chain" id="PRO_5007843444" description="WSC domain-containing protein" evidence="2">
    <location>
        <begin position="20"/>
        <end position="900"/>
    </location>
</feature>
<dbReference type="Proteomes" id="UP000078561">
    <property type="component" value="Unassembled WGS sequence"/>
</dbReference>
<organism evidence="3">
    <name type="scientific">Absidia glauca</name>
    <name type="common">Pin mould</name>
    <dbReference type="NCBI Taxonomy" id="4829"/>
    <lineage>
        <taxon>Eukaryota</taxon>
        <taxon>Fungi</taxon>
        <taxon>Fungi incertae sedis</taxon>
        <taxon>Mucoromycota</taxon>
        <taxon>Mucoromycotina</taxon>
        <taxon>Mucoromycetes</taxon>
        <taxon>Mucorales</taxon>
        <taxon>Cunninghamellaceae</taxon>
        <taxon>Absidia</taxon>
    </lineage>
</organism>
<dbReference type="AlphaFoldDB" id="A0A163J4G8"/>
<dbReference type="InParanoid" id="A0A163J4G8"/>
<feature type="region of interest" description="Disordered" evidence="1">
    <location>
        <begin position="504"/>
        <end position="525"/>
    </location>
</feature>
<feature type="region of interest" description="Disordered" evidence="1">
    <location>
        <begin position="39"/>
        <end position="153"/>
    </location>
</feature>
<sequence>MIPCKLVFLFLLLAVVIRGNLEYRNSHKRGVAFYGYDWDDQSVGGGMEDESPPPDEEEKEEDWVDDGEDDEGEKEEEDDDEGEWEKDEENTDYDDKEDDGGDDDDDDASHHYHHHHHHHYDKKPHIRPPIPPLRPPPSPPVPPHHKHKHHRHPLVKVDIVTRARPHRGNFRDGYTNGFNAGMEAPFNRNHTIEYIHTVTSCGIHKRIDVIDGVSYTFSSLATVSGPITVTKTVVDLDGDRVELPLTGAEDQLATLPMDGVTRTVVAVENEATTLPLRTRRRRQRQPPSDQRQFLAAANDILPVERLGLDEGSGGWGKVLAAGDDGIRGTVLRNINYDENGDPILPTRAGTRQVYIINDKTTTLKDGIPTPFPADNGHTRTVIALRNGMVTLPLTGADEFTKLLPIQGVTETLAVFDDVTYTLSPDQTDANGQVIHHNAVPSQIVRTVIVEELVDSISTTKTPVAVATAMPAEFDRSEFAAPPIAQAPLPGELLAALAVPLTATSSPRNDHVASSSTPSIVPLPSSSTLSSSVHRIARDGPSKQHCPTKLVLDTKRTTEGCYSLAGLQVVASDMWDVETQGYWTDQGCHAHCEKTEAIQSSGAASWYYGLTMSVNSSSSNSTTCRCIMDVAGSHPSTQCRLAPGSLQQRPYHLGTVQPQQDPSVYIYQANYRCLSPSLKRRRLEPPSDCRTTQLESKAHSEGCYPYLAPKVSVRQTSDEPWTPATCYSFCVASGRVPTRARWFYGVEDDTCLCMLSMGSPPTPCDGASTLYAYEVSYTCPTCTQPKMLDDTKATEGCYDWADMAAHSVKRFTRDLSLGVYSADECFDLCNTSSLTQGASWWYGVSMSDPSSRGGTTSCRCSVKPPSLASGSRCRQGVGLVDDRFLYRLYNGIYVYQVSYKC</sequence>
<feature type="compositionally biased region" description="Acidic residues" evidence="1">
    <location>
        <begin position="47"/>
        <end position="107"/>
    </location>
</feature>
<feature type="compositionally biased region" description="Basic residues" evidence="1">
    <location>
        <begin position="143"/>
        <end position="153"/>
    </location>
</feature>
<feature type="compositionally biased region" description="Low complexity" evidence="1">
    <location>
        <begin position="513"/>
        <end position="525"/>
    </location>
</feature>
<feature type="compositionally biased region" description="Pro residues" evidence="1">
    <location>
        <begin position="127"/>
        <end position="142"/>
    </location>
</feature>
<dbReference type="EMBL" id="LT551507">
    <property type="protein sequence ID" value="SAL97102.1"/>
    <property type="molecule type" value="Genomic_DNA"/>
</dbReference>
<dbReference type="OrthoDB" id="10458759at2759"/>
<evidence type="ECO:0000313" key="3">
    <source>
        <dbReference type="EMBL" id="SAL97102.1"/>
    </source>
</evidence>
<keyword evidence="2" id="KW-0732">Signal</keyword>
<proteinExistence type="predicted"/>
<feature type="compositionally biased region" description="Basic residues" evidence="1">
    <location>
        <begin position="111"/>
        <end position="126"/>
    </location>
</feature>
<feature type="signal peptide" evidence="2">
    <location>
        <begin position="1"/>
        <end position="19"/>
    </location>
</feature>
<protein>
    <recommendedName>
        <fullName evidence="5">WSC domain-containing protein</fullName>
    </recommendedName>
</protein>
<gene>
    <name evidence="3" type="primary">ABSGL_02560.1 scaffold 3452</name>
</gene>
<name>A0A163J4G8_ABSGL</name>
<evidence type="ECO:0000313" key="4">
    <source>
        <dbReference type="Proteomes" id="UP000078561"/>
    </source>
</evidence>
<evidence type="ECO:0008006" key="5">
    <source>
        <dbReference type="Google" id="ProtNLM"/>
    </source>
</evidence>
<accession>A0A163J4G8</accession>
<keyword evidence="4" id="KW-1185">Reference proteome</keyword>
<evidence type="ECO:0000256" key="2">
    <source>
        <dbReference type="SAM" id="SignalP"/>
    </source>
</evidence>